<feature type="region of interest" description="Disordered" evidence="1">
    <location>
        <begin position="1"/>
        <end position="38"/>
    </location>
</feature>
<reference evidence="3" key="1">
    <citation type="submission" date="2016-01" db="EMBL/GenBank/DDBJ databases">
        <authorList>
            <person name="Peeters Charlotte."/>
        </authorList>
    </citation>
    <scope>NUCLEOTIDE SEQUENCE</scope>
    <source>
        <strain evidence="3">LMG 22936</strain>
    </source>
</reference>
<protein>
    <submittedName>
        <fullName evidence="3">Uncharacterized protein</fullName>
    </submittedName>
</protein>
<keyword evidence="4" id="KW-1185">Reference proteome</keyword>
<feature type="transmembrane region" description="Helical" evidence="2">
    <location>
        <begin position="47"/>
        <end position="67"/>
    </location>
</feature>
<gene>
    <name evidence="3" type="ORF">AWB66_00866</name>
</gene>
<evidence type="ECO:0000256" key="2">
    <source>
        <dbReference type="SAM" id="Phobius"/>
    </source>
</evidence>
<comment type="caution">
    <text evidence="3">The sequence shown here is derived from an EMBL/GenBank/DDBJ whole genome shotgun (WGS) entry which is preliminary data.</text>
</comment>
<dbReference type="STRING" id="326475.AWB66_00866"/>
<dbReference type="RefSeq" id="WP_087629032.1">
    <property type="nucleotide sequence ID" value="NZ_FCNZ02000002.1"/>
</dbReference>
<dbReference type="AlphaFoldDB" id="A0A158FGG4"/>
<evidence type="ECO:0000313" key="4">
    <source>
        <dbReference type="Proteomes" id="UP000054717"/>
    </source>
</evidence>
<name>A0A158FGG4_9BURK</name>
<keyword evidence="2" id="KW-0472">Membrane</keyword>
<sequence length="114" mass="11947">MEDSLNFDISAPARERAPKRARTGRAGRPSTAKVDRPELQTGEPIDIYHWAAVALVTSLMCAVLAYAAGTPTLSRASNVTSIVFGAMGSVLLLAGIVRGLRSRLGGAAVAEQPQ</sequence>
<evidence type="ECO:0000256" key="1">
    <source>
        <dbReference type="SAM" id="MobiDB-lite"/>
    </source>
</evidence>
<keyword evidence="2" id="KW-1133">Transmembrane helix</keyword>
<proteinExistence type="predicted"/>
<organism evidence="3 4">
    <name type="scientific">Caballeronia telluris</name>
    <dbReference type="NCBI Taxonomy" id="326475"/>
    <lineage>
        <taxon>Bacteria</taxon>
        <taxon>Pseudomonadati</taxon>
        <taxon>Pseudomonadota</taxon>
        <taxon>Betaproteobacteria</taxon>
        <taxon>Burkholderiales</taxon>
        <taxon>Burkholderiaceae</taxon>
        <taxon>Caballeronia</taxon>
    </lineage>
</organism>
<evidence type="ECO:0000313" key="3">
    <source>
        <dbReference type="EMBL" id="SAL18429.1"/>
    </source>
</evidence>
<dbReference type="EMBL" id="FCNZ02000002">
    <property type="protein sequence ID" value="SAL18429.1"/>
    <property type="molecule type" value="Genomic_DNA"/>
</dbReference>
<feature type="transmembrane region" description="Helical" evidence="2">
    <location>
        <begin position="79"/>
        <end position="97"/>
    </location>
</feature>
<keyword evidence="2" id="KW-0812">Transmembrane</keyword>
<accession>A0A158FGG4</accession>
<dbReference type="Proteomes" id="UP000054717">
    <property type="component" value="Unassembled WGS sequence"/>
</dbReference>